<feature type="non-terminal residue" evidence="2">
    <location>
        <position position="1"/>
    </location>
</feature>
<keyword evidence="2" id="KW-0378">Hydrolase</keyword>
<reference evidence="2" key="1">
    <citation type="submission" date="2020-02" db="EMBL/GenBank/DDBJ databases">
        <authorList>
            <person name="Meier V. D."/>
        </authorList>
    </citation>
    <scope>NUCLEOTIDE SEQUENCE</scope>
    <source>
        <strain evidence="2">AVDCRST_MAG08</strain>
    </source>
</reference>
<sequence length="302" mass="33996">DNQARHLRRRQRPARRRPARRRARAGPRCGGHRHPCRADGRHALVDRGRAGGARRRARARRRAAARRGARRRRGAAARAHPPPPPQRLLRRPQLHGPRRGRRPHPRHRKIRTAEIPAILHQGPGVRDRAGGNDPRPRRRHPMARLRGGAGRSDRPGRPRHPGRPRAGPRLRLDGRQRRHRPRPPAPPRPVVQGQVAGPLLPARPVDRAGGGAGRARHRHPLPRERRNPPGEPHEQDDLRRARDHPPALDGLHPPAGRRGDHRHAGGRRLRHAAAANAQGRRCGGMRDRRHRHAAERGEGGPL</sequence>
<dbReference type="GO" id="GO:0016787">
    <property type="term" value="F:hydrolase activity"/>
    <property type="evidence" value="ECO:0007669"/>
    <property type="project" value="UniProtKB-KW"/>
</dbReference>
<accession>A0A6J4HQ07</accession>
<dbReference type="AlphaFoldDB" id="A0A6J4HQ07"/>
<dbReference type="EMBL" id="CADCTG010000111">
    <property type="protein sequence ID" value="CAA9230261.1"/>
    <property type="molecule type" value="Genomic_DNA"/>
</dbReference>
<proteinExistence type="predicted"/>
<organism evidence="2">
    <name type="scientific">uncultured Acetobacteraceae bacterium</name>
    <dbReference type="NCBI Taxonomy" id="169975"/>
    <lineage>
        <taxon>Bacteria</taxon>
        <taxon>Pseudomonadati</taxon>
        <taxon>Pseudomonadota</taxon>
        <taxon>Alphaproteobacteria</taxon>
        <taxon>Acetobacterales</taxon>
        <taxon>Acetobacteraceae</taxon>
        <taxon>environmental samples</taxon>
    </lineage>
</organism>
<feature type="non-terminal residue" evidence="2">
    <location>
        <position position="302"/>
    </location>
</feature>
<feature type="compositionally biased region" description="Basic and acidic residues" evidence="1">
    <location>
        <begin position="36"/>
        <end position="49"/>
    </location>
</feature>
<feature type="compositionally biased region" description="Basic residues" evidence="1">
    <location>
        <begin position="1"/>
        <end position="35"/>
    </location>
</feature>
<feature type="compositionally biased region" description="Basic residues" evidence="1">
    <location>
        <begin position="157"/>
        <end position="168"/>
    </location>
</feature>
<protein>
    <submittedName>
        <fullName evidence="2">Fumarylacetoacetate hydrolase family protein</fullName>
    </submittedName>
</protein>
<evidence type="ECO:0000313" key="2">
    <source>
        <dbReference type="EMBL" id="CAA9230261.1"/>
    </source>
</evidence>
<feature type="compositionally biased region" description="Basic residues" evidence="1">
    <location>
        <begin position="259"/>
        <end position="271"/>
    </location>
</feature>
<feature type="compositionally biased region" description="Basic residues" evidence="1">
    <location>
        <begin position="52"/>
        <end position="75"/>
    </location>
</feature>
<gene>
    <name evidence="2" type="ORF">AVDCRST_MAG08-1065</name>
</gene>
<evidence type="ECO:0000256" key="1">
    <source>
        <dbReference type="SAM" id="MobiDB-lite"/>
    </source>
</evidence>
<feature type="region of interest" description="Disordered" evidence="1">
    <location>
        <begin position="1"/>
        <end position="302"/>
    </location>
</feature>
<feature type="compositionally biased region" description="Basic and acidic residues" evidence="1">
    <location>
        <begin position="221"/>
        <end position="246"/>
    </location>
</feature>
<name>A0A6J4HQ07_9PROT</name>
<feature type="compositionally biased region" description="Basic residues" evidence="1">
    <location>
        <begin position="88"/>
        <end position="110"/>
    </location>
</feature>